<dbReference type="EMBL" id="BQNB010013725">
    <property type="protein sequence ID" value="GJT19549.1"/>
    <property type="molecule type" value="Genomic_DNA"/>
</dbReference>
<evidence type="ECO:0000313" key="4">
    <source>
        <dbReference type="Proteomes" id="UP001151760"/>
    </source>
</evidence>
<feature type="transmembrane region" description="Helical" evidence="2">
    <location>
        <begin position="157"/>
        <end position="178"/>
    </location>
</feature>
<protein>
    <submittedName>
        <fullName evidence="3">Uncharacterized protein</fullName>
    </submittedName>
</protein>
<reference evidence="3" key="2">
    <citation type="submission" date="2022-01" db="EMBL/GenBank/DDBJ databases">
        <authorList>
            <person name="Yamashiro T."/>
            <person name="Shiraishi A."/>
            <person name="Satake H."/>
            <person name="Nakayama K."/>
        </authorList>
    </citation>
    <scope>NUCLEOTIDE SEQUENCE</scope>
</reference>
<keyword evidence="2" id="KW-0812">Transmembrane</keyword>
<sequence length="225" mass="24829">MSRSSSSHTTHDASESGHTASLFRQPIQDSEEDPLEDEVNSIHSPTPTPTSVPSPPTRQEVSPHPSLPSTYHVGEPSSTDPYVTARASDRYSWEHLMDHPRHPQDPDQILAGSRLQNWVECQAELLLEISDIVRRLTHQITRAICTAEGAIVIGRRAWYLGLLAVILVLALVLMVALINMSGLRNTHSTNTSTTNEDQPNDLEGMVARQLNAALPNLVMDKRHGV</sequence>
<accession>A0ABQ5BZ85</accession>
<feature type="region of interest" description="Disordered" evidence="1">
    <location>
        <begin position="1"/>
        <end position="83"/>
    </location>
</feature>
<keyword evidence="4" id="KW-1185">Reference proteome</keyword>
<evidence type="ECO:0000256" key="2">
    <source>
        <dbReference type="SAM" id="Phobius"/>
    </source>
</evidence>
<name>A0ABQ5BZ85_9ASTR</name>
<keyword evidence="2" id="KW-1133">Transmembrane helix</keyword>
<reference evidence="3" key="1">
    <citation type="journal article" date="2022" name="Int. J. Mol. Sci.">
        <title>Draft Genome of Tanacetum Coccineum: Genomic Comparison of Closely Related Tanacetum-Family Plants.</title>
        <authorList>
            <person name="Yamashiro T."/>
            <person name="Shiraishi A."/>
            <person name="Nakayama K."/>
            <person name="Satake H."/>
        </authorList>
    </citation>
    <scope>NUCLEOTIDE SEQUENCE</scope>
</reference>
<organism evidence="3 4">
    <name type="scientific">Tanacetum coccineum</name>
    <dbReference type="NCBI Taxonomy" id="301880"/>
    <lineage>
        <taxon>Eukaryota</taxon>
        <taxon>Viridiplantae</taxon>
        <taxon>Streptophyta</taxon>
        <taxon>Embryophyta</taxon>
        <taxon>Tracheophyta</taxon>
        <taxon>Spermatophyta</taxon>
        <taxon>Magnoliopsida</taxon>
        <taxon>eudicotyledons</taxon>
        <taxon>Gunneridae</taxon>
        <taxon>Pentapetalae</taxon>
        <taxon>asterids</taxon>
        <taxon>campanulids</taxon>
        <taxon>Asterales</taxon>
        <taxon>Asteraceae</taxon>
        <taxon>Asteroideae</taxon>
        <taxon>Anthemideae</taxon>
        <taxon>Anthemidinae</taxon>
        <taxon>Tanacetum</taxon>
    </lineage>
</organism>
<evidence type="ECO:0000313" key="3">
    <source>
        <dbReference type="EMBL" id="GJT19549.1"/>
    </source>
</evidence>
<comment type="caution">
    <text evidence="3">The sequence shown here is derived from an EMBL/GenBank/DDBJ whole genome shotgun (WGS) entry which is preliminary data.</text>
</comment>
<proteinExistence type="predicted"/>
<dbReference type="Proteomes" id="UP001151760">
    <property type="component" value="Unassembled WGS sequence"/>
</dbReference>
<feature type="compositionally biased region" description="Pro residues" evidence="1">
    <location>
        <begin position="46"/>
        <end position="56"/>
    </location>
</feature>
<evidence type="ECO:0000256" key="1">
    <source>
        <dbReference type="SAM" id="MobiDB-lite"/>
    </source>
</evidence>
<keyword evidence="2" id="KW-0472">Membrane</keyword>
<gene>
    <name evidence="3" type="ORF">Tco_0878255</name>
</gene>
<feature type="compositionally biased region" description="Acidic residues" evidence="1">
    <location>
        <begin position="29"/>
        <end position="39"/>
    </location>
</feature>